<evidence type="ECO:0000313" key="1">
    <source>
        <dbReference type="EMBL" id="GBM03992.1"/>
    </source>
</evidence>
<dbReference type="EMBL" id="BGPR01000197">
    <property type="protein sequence ID" value="GBM03992.1"/>
    <property type="molecule type" value="Genomic_DNA"/>
</dbReference>
<dbReference type="Proteomes" id="UP000499080">
    <property type="component" value="Unassembled WGS sequence"/>
</dbReference>
<proteinExistence type="predicted"/>
<reference evidence="1 2" key="1">
    <citation type="journal article" date="2019" name="Sci. Rep.">
        <title>Orb-weaving spider Araneus ventricosus genome elucidates the spidroin gene catalogue.</title>
        <authorList>
            <person name="Kono N."/>
            <person name="Nakamura H."/>
            <person name="Ohtoshi R."/>
            <person name="Moran D.A.P."/>
            <person name="Shinohara A."/>
            <person name="Yoshida Y."/>
            <person name="Fujiwara M."/>
            <person name="Mori M."/>
            <person name="Tomita M."/>
            <person name="Arakawa K."/>
        </authorList>
    </citation>
    <scope>NUCLEOTIDE SEQUENCE [LARGE SCALE GENOMIC DNA]</scope>
</reference>
<keyword evidence="2" id="KW-1185">Reference proteome</keyword>
<comment type="caution">
    <text evidence="1">The sequence shown here is derived from an EMBL/GenBank/DDBJ whole genome shotgun (WGS) entry which is preliminary data.</text>
</comment>
<evidence type="ECO:0000313" key="2">
    <source>
        <dbReference type="Proteomes" id="UP000499080"/>
    </source>
</evidence>
<protein>
    <submittedName>
        <fullName evidence="1">Uncharacterized protein</fullName>
    </submittedName>
</protein>
<accession>A0A4Y2CHU8</accession>
<gene>
    <name evidence="1" type="ORF">AVEN_99189_1</name>
</gene>
<sequence>MAVFSKERRPSLGENKKEILQFGLKDFLFWCRRKERIILKRSIMIVNREANTAKDETFRAVNLSSEDSYEIARMTPTVPVVKLAGAPRQAKLSLAILLRPSYLRREPDGQEYLNAGQE</sequence>
<dbReference type="AlphaFoldDB" id="A0A4Y2CHU8"/>
<organism evidence="1 2">
    <name type="scientific">Araneus ventricosus</name>
    <name type="common">Orbweaver spider</name>
    <name type="synonym">Epeira ventricosa</name>
    <dbReference type="NCBI Taxonomy" id="182803"/>
    <lineage>
        <taxon>Eukaryota</taxon>
        <taxon>Metazoa</taxon>
        <taxon>Ecdysozoa</taxon>
        <taxon>Arthropoda</taxon>
        <taxon>Chelicerata</taxon>
        <taxon>Arachnida</taxon>
        <taxon>Araneae</taxon>
        <taxon>Araneomorphae</taxon>
        <taxon>Entelegynae</taxon>
        <taxon>Araneoidea</taxon>
        <taxon>Araneidae</taxon>
        <taxon>Araneus</taxon>
    </lineage>
</organism>
<name>A0A4Y2CHU8_ARAVE</name>